<keyword evidence="5" id="KW-0853">WD repeat</keyword>
<dbReference type="Pfam" id="PF00069">
    <property type="entry name" value="Pkinase"/>
    <property type="match status" value="1"/>
</dbReference>
<reference evidence="9 10" key="1">
    <citation type="submission" date="2020-11" db="EMBL/GenBank/DDBJ databases">
        <title>Draft Genome Sequence and Secondary Metabolite Biosynthetic Potential of the Lysobacter niastensis Type strain DSM 18481.</title>
        <authorList>
            <person name="Turrini P."/>
            <person name="Artuso I."/>
            <person name="Tescari M."/>
            <person name="Lugli G.A."/>
            <person name="Frangipani E."/>
            <person name="Ventura M."/>
            <person name="Visca P."/>
        </authorList>
    </citation>
    <scope>NUCLEOTIDE SEQUENCE [LARGE SCALE GENOMIC DNA]</scope>
    <source>
        <strain evidence="9 10">DSM 18481</strain>
    </source>
</reference>
<dbReference type="InterPro" id="IPR011009">
    <property type="entry name" value="Kinase-like_dom_sf"/>
</dbReference>
<evidence type="ECO:0000256" key="4">
    <source>
        <dbReference type="ARBA" id="ARBA00022840"/>
    </source>
</evidence>
<dbReference type="PROSITE" id="PS50082">
    <property type="entry name" value="WD_REPEATS_2"/>
    <property type="match status" value="1"/>
</dbReference>
<evidence type="ECO:0000256" key="3">
    <source>
        <dbReference type="ARBA" id="ARBA00022777"/>
    </source>
</evidence>
<dbReference type="PROSITE" id="PS50011">
    <property type="entry name" value="PROTEIN_KINASE_DOM"/>
    <property type="match status" value="1"/>
</dbReference>
<dbReference type="InterPro" id="IPR001680">
    <property type="entry name" value="WD40_rpt"/>
</dbReference>
<evidence type="ECO:0000313" key="10">
    <source>
        <dbReference type="Proteomes" id="UP001429984"/>
    </source>
</evidence>
<dbReference type="RefSeq" id="WP_194929126.1">
    <property type="nucleotide sequence ID" value="NZ_JADLZT010000001.1"/>
</dbReference>
<dbReference type="PANTHER" id="PTHR43289">
    <property type="entry name" value="MITOGEN-ACTIVATED PROTEIN KINASE KINASE KINASE 20-RELATED"/>
    <property type="match status" value="1"/>
</dbReference>
<dbReference type="PROSITE" id="PS00108">
    <property type="entry name" value="PROTEIN_KINASE_ST"/>
    <property type="match status" value="1"/>
</dbReference>
<proteinExistence type="predicted"/>
<dbReference type="SMART" id="SM00220">
    <property type="entry name" value="S_TKc"/>
    <property type="match status" value="1"/>
</dbReference>
<evidence type="ECO:0000256" key="2">
    <source>
        <dbReference type="ARBA" id="ARBA00022741"/>
    </source>
</evidence>
<name>A0ABS0B1Z7_9GAMM</name>
<dbReference type="InterPro" id="IPR000719">
    <property type="entry name" value="Prot_kinase_dom"/>
</dbReference>
<organism evidence="9 10">
    <name type="scientific">Lysobacter niastensis</name>
    <dbReference type="NCBI Taxonomy" id="380629"/>
    <lineage>
        <taxon>Bacteria</taxon>
        <taxon>Pseudomonadati</taxon>
        <taxon>Pseudomonadota</taxon>
        <taxon>Gammaproteobacteria</taxon>
        <taxon>Lysobacterales</taxon>
        <taxon>Lysobacteraceae</taxon>
        <taxon>Lysobacter</taxon>
    </lineage>
</organism>
<dbReference type="SUPFAM" id="SSF56112">
    <property type="entry name" value="Protein kinase-like (PK-like)"/>
    <property type="match status" value="1"/>
</dbReference>
<keyword evidence="10" id="KW-1185">Reference proteome</keyword>
<dbReference type="EMBL" id="JADLZT010000001">
    <property type="protein sequence ID" value="MBF6022513.1"/>
    <property type="molecule type" value="Genomic_DNA"/>
</dbReference>
<feature type="repeat" description="WD" evidence="5">
    <location>
        <begin position="441"/>
        <end position="482"/>
    </location>
</feature>
<evidence type="ECO:0000256" key="6">
    <source>
        <dbReference type="PROSITE-ProRule" id="PRU10141"/>
    </source>
</evidence>
<evidence type="ECO:0000259" key="8">
    <source>
        <dbReference type="PROSITE" id="PS50011"/>
    </source>
</evidence>
<dbReference type="SUPFAM" id="SSF50969">
    <property type="entry name" value="YVTN repeat-like/Quinoprotein amine dehydrogenase"/>
    <property type="match status" value="2"/>
</dbReference>
<evidence type="ECO:0000256" key="5">
    <source>
        <dbReference type="PROSITE-ProRule" id="PRU00221"/>
    </source>
</evidence>
<dbReference type="Proteomes" id="UP001429984">
    <property type="component" value="Unassembled WGS sequence"/>
</dbReference>
<dbReference type="PROSITE" id="PS00107">
    <property type="entry name" value="PROTEIN_KINASE_ATP"/>
    <property type="match status" value="1"/>
</dbReference>
<feature type="region of interest" description="Disordered" evidence="7">
    <location>
        <begin position="1179"/>
        <end position="1217"/>
    </location>
</feature>
<dbReference type="SUPFAM" id="SSF82171">
    <property type="entry name" value="DPP6 N-terminal domain-like"/>
    <property type="match status" value="1"/>
</dbReference>
<feature type="binding site" evidence="6">
    <location>
        <position position="88"/>
    </location>
    <ligand>
        <name>ATP</name>
        <dbReference type="ChEBI" id="CHEBI:30616"/>
    </ligand>
</feature>
<dbReference type="Gene3D" id="2.130.10.10">
    <property type="entry name" value="YVTN repeat-like/Quinoprotein amine dehydrogenase"/>
    <property type="match status" value="2"/>
</dbReference>
<dbReference type="Gene3D" id="1.10.510.10">
    <property type="entry name" value="Transferase(Phosphotransferase) domain 1"/>
    <property type="match status" value="1"/>
</dbReference>
<protein>
    <submittedName>
        <fullName evidence="9">Protein kinase</fullName>
    </submittedName>
</protein>
<dbReference type="Pfam" id="PF00400">
    <property type="entry name" value="WD40"/>
    <property type="match status" value="2"/>
</dbReference>
<dbReference type="Gene3D" id="3.30.200.20">
    <property type="entry name" value="Phosphorylase Kinase, domain 1"/>
    <property type="match status" value="1"/>
</dbReference>
<dbReference type="InterPro" id="IPR017441">
    <property type="entry name" value="Protein_kinase_ATP_BS"/>
</dbReference>
<keyword evidence="4 6" id="KW-0067">ATP-binding</keyword>
<dbReference type="InterPro" id="IPR015943">
    <property type="entry name" value="WD40/YVTN_repeat-like_dom_sf"/>
</dbReference>
<keyword evidence="3 9" id="KW-0418">Kinase</keyword>
<feature type="domain" description="Protein kinase" evidence="8">
    <location>
        <begin position="59"/>
        <end position="319"/>
    </location>
</feature>
<dbReference type="InterPro" id="IPR008271">
    <property type="entry name" value="Ser/Thr_kinase_AS"/>
</dbReference>
<dbReference type="CDD" id="cd14014">
    <property type="entry name" value="STKc_PknB_like"/>
    <property type="match status" value="1"/>
</dbReference>
<sequence length="1432" mass="155909">MSERSRFRRVSCLARLAFGSVPRPRGPAASRLTSHLAFLPLESLELDLSDPAQRALGDFELLEVLGEGGMGVVYRARQHSLEREVALKLLSAGPWASEDFVAGFRREAQNAALLQHPNIVSVYAIGEHDGLIYYTMELMQGQSLAQRLQHGPMPPREAATLLRTVAEAVDYAHRLGVLHLDLKPGNVLMELGGTPKVSDFGLARRLGQALSLENEQVSGTPSYMAPEQARVRSSKLTPATDVWGLGAILYEMLAGVPPFLAESPQETLRLVLEGQVRGINRRAAVPRDLEAICLHCLEKSPEHRYASARELADDLGRFLEGRAVTVRPLNAALRIARWAKREPRLATAAGIAILAVLAGLVATTQQWRRAEHNASIARTQLWSQRGNQAWLSINAGKDTDALQPLTRNLVEQEDSGASEEAAATRLRIGSLLAHTPALIQVIGVGNPVFTVAMANDGRWLAAGTEDGTVRLFDLPSGRERWRTDTRNATHFMMQATHLGHLWPASDGKHLLGARPYPDPLPFPSGLNQLLFDLDTGALWTSSQPDFRDATFSPDGSHVLVRTEHLRTQLVRVADGQAVSPWREFDAGQPTWLLAPQGRHVAVDLDFNRALELWDPHTLRTRFVYRFDDSQILRSWAFTPDAGQLVLGHLDGQISLIDTVTGTLTRLQPQRPASVIQVRISDDGSWLAAAYGDGYALVWDLVRRELQTHPIRMGDGSFNIDLDRRSRTVLARNELEAEVWRIPDTPGPALLLHKRPGLPATRYSRSNSWAPSVGLLATGTFTGEIRLWRTHQPSPLPWPPAPLPSNTAFDGRHVVAVDGARAQVMDGITRRSAGPSIAYPQPVGFAFLAGQGDALVASAGRHLHVNEWRSGKARFPPIALGNSPNRLLATPDGGVLIASQVIRASGRSRTLITCYSLREGLRLASTEIDSPLHGMRLSGDGRSLLAWRFNELHVLDARTLKPLRAMQRLGADVVATRRALYADEGPVEVTDPVAFWGIGIMDADVDRNGGMVWALTSEPRLRGWRLAGGPPIYNVPVPGIGGVRLEAVSGQGATLLSYDKGLLRFAPSQGLGATAFAGGVPVALLARSGDGRRLAVSTRQGAMLYDATTGEWLTPPLQLLDAPGDPLHSLTMDQHGDALLVQTLWRRYVVPIPSESRPAAQLASLASLWRPVDQLDAAAPVAAGDAAPPDPRQADPGAASMAPHSSPGATLATMPPTEPRFVDLRPHCNVLGESNDDIWPPTLHLRTIPRGLQRLLGHDFWIDCGIATDMGSVVPDDGDKARPFRVEAIRVRAPRFAAMDVLLTGYGTTAGFAATPYASVELHYHDGSTARLSIQGRKQVWPWWHDGTDLPEQPLAYLSQFATTSTESSWLSLSRFYAVRLRNPHPDRDVDSIAVSATRHAWSSPIVMAMTLDGVPATSAKAREAAAPAGRQD</sequence>
<evidence type="ECO:0000313" key="9">
    <source>
        <dbReference type="EMBL" id="MBF6022513.1"/>
    </source>
</evidence>
<dbReference type="PANTHER" id="PTHR43289:SF6">
    <property type="entry name" value="SERINE_THREONINE-PROTEIN KINASE NEKL-3"/>
    <property type="match status" value="1"/>
</dbReference>
<dbReference type="InterPro" id="IPR011044">
    <property type="entry name" value="Quino_amine_DH_bsu"/>
</dbReference>
<comment type="caution">
    <text evidence="9">The sequence shown here is derived from an EMBL/GenBank/DDBJ whole genome shotgun (WGS) entry which is preliminary data.</text>
</comment>
<keyword evidence="1" id="KW-0808">Transferase</keyword>
<evidence type="ECO:0000256" key="1">
    <source>
        <dbReference type="ARBA" id="ARBA00022679"/>
    </source>
</evidence>
<dbReference type="GO" id="GO:0016301">
    <property type="term" value="F:kinase activity"/>
    <property type="evidence" value="ECO:0007669"/>
    <property type="project" value="UniProtKB-KW"/>
</dbReference>
<keyword evidence="2 6" id="KW-0547">Nucleotide-binding</keyword>
<dbReference type="SMART" id="SM00320">
    <property type="entry name" value="WD40"/>
    <property type="match status" value="4"/>
</dbReference>
<evidence type="ECO:0000256" key="7">
    <source>
        <dbReference type="SAM" id="MobiDB-lite"/>
    </source>
</evidence>
<accession>A0ABS0B1Z7</accession>
<gene>
    <name evidence="9" type="ORF">IU514_00590</name>
</gene>